<dbReference type="Proteomes" id="UP000234331">
    <property type="component" value="Unassembled WGS sequence"/>
</dbReference>
<evidence type="ECO:0000313" key="2">
    <source>
        <dbReference type="Proteomes" id="UP000234331"/>
    </source>
</evidence>
<proteinExistence type="predicted"/>
<dbReference type="EMBL" id="FZMO01000546">
    <property type="protein sequence ID" value="SNQ51701.1"/>
    <property type="molecule type" value="Genomic_DNA"/>
</dbReference>
<reference evidence="1 2" key="1">
    <citation type="submission" date="2017-06" db="EMBL/GenBank/DDBJ databases">
        <authorList>
            <person name="Kim H.J."/>
            <person name="Triplett B.A."/>
        </authorList>
    </citation>
    <scope>NUCLEOTIDE SEQUENCE [LARGE SCALE GENOMIC DNA]</scope>
    <source>
        <strain evidence="1">FRACA_ARgP5</strain>
    </source>
</reference>
<gene>
    <name evidence="1" type="ORF">FRACA_790021</name>
</gene>
<protein>
    <submittedName>
        <fullName evidence="1">Uncharacterized protein</fullName>
    </submittedName>
</protein>
<organism evidence="1 2">
    <name type="scientific">Frankia canadensis</name>
    <dbReference type="NCBI Taxonomy" id="1836972"/>
    <lineage>
        <taxon>Bacteria</taxon>
        <taxon>Bacillati</taxon>
        <taxon>Actinomycetota</taxon>
        <taxon>Actinomycetes</taxon>
        <taxon>Frankiales</taxon>
        <taxon>Frankiaceae</taxon>
        <taxon>Frankia</taxon>
    </lineage>
</organism>
<sequence length="162" mass="17296">MQVSRVMCRHSIAYSPGGRVWGTSGGFADQRANEEEDRRPLTHTSALMASYRHGVGGPLGYAARSARRGQGPRDPLGLLRLLHRCRPGVGGVDRVAAGGCRVRSPCTGLGLRPGLALDQQDGQWDAWRVSHHRGAVRGIPALRLREGGVGGRVPSRPGGPRP</sequence>
<evidence type="ECO:0000313" key="1">
    <source>
        <dbReference type="EMBL" id="SNQ51701.1"/>
    </source>
</evidence>
<keyword evidence="2" id="KW-1185">Reference proteome</keyword>
<name>A0A2I2L1A7_9ACTN</name>
<accession>A0A2I2L1A7</accession>
<dbReference type="AlphaFoldDB" id="A0A2I2L1A7"/>